<feature type="transmembrane region" description="Helical" evidence="6">
    <location>
        <begin position="18"/>
        <end position="34"/>
    </location>
</feature>
<comment type="subcellular location">
    <subcellularLocation>
        <location evidence="1">Cell membrane</location>
        <topology evidence="1">Multi-pass membrane protein</topology>
    </subcellularLocation>
</comment>
<feature type="transmembrane region" description="Helical" evidence="6">
    <location>
        <begin position="170"/>
        <end position="189"/>
    </location>
</feature>
<feature type="transmembrane region" description="Helical" evidence="6">
    <location>
        <begin position="310"/>
        <end position="329"/>
    </location>
</feature>
<gene>
    <name evidence="8" type="ORF">J2S04_000944</name>
</gene>
<dbReference type="PROSITE" id="PS50850">
    <property type="entry name" value="MFS"/>
    <property type="match status" value="1"/>
</dbReference>
<dbReference type="InterPro" id="IPR011701">
    <property type="entry name" value="MFS"/>
</dbReference>
<keyword evidence="9" id="KW-1185">Reference proteome</keyword>
<keyword evidence="3 6" id="KW-0812">Transmembrane</keyword>
<dbReference type="InterPro" id="IPR036259">
    <property type="entry name" value="MFS_trans_sf"/>
</dbReference>
<feature type="domain" description="Major facilitator superfamily (MFS) profile" evidence="7">
    <location>
        <begin position="1"/>
        <end position="426"/>
    </location>
</feature>
<evidence type="ECO:0000313" key="8">
    <source>
        <dbReference type="EMBL" id="MDP9728013.1"/>
    </source>
</evidence>
<dbReference type="Gene3D" id="1.20.1250.20">
    <property type="entry name" value="MFS general substrate transporter like domains"/>
    <property type="match status" value="1"/>
</dbReference>
<evidence type="ECO:0000256" key="5">
    <source>
        <dbReference type="ARBA" id="ARBA00023136"/>
    </source>
</evidence>
<dbReference type="Proteomes" id="UP001229209">
    <property type="component" value="Unassembled WGS sequence"/>
</dbReference>
<evidence type="ECO:0000256" key="2">
    <source>
        <dbReference type="ARBA" id="ARBA00022448"/>
    </source>
</evidence>
<dbReference type="EMBL" id="JAURUO010000004">
    <property type="protein sequence ID" value="MDP9728013.1"/>
    <property type="molecule type" value="Genomic_DNA"/>
</dbReference>
<organism evidence="8 9">
    <name type="scientific">Alicyclobacillus tolerans</name>
    <dbReference type="NCBI Taxonomy" id="90970"/>
    <lineage>
        <taxon>Bacteria</taxon>
        <taxon>Bacillati</taxon>
        <taxon>Bacillota</taxon>
        <taxon>Bacilli</taxon>
        <taxon>Bacillales</taxon>
        <taxon>Alicyclobacillaceae</taxon>
        <taxon>Alicyclobacillus</taxon>
    </lineage>
</organism>
<feature type="transmembrane region" description="Helical" evidence="6">
    <location>
        <begin position="80"/>
        <end position="98"/>
    </location>
</feature>
<feature type="transmembrane region" description="Helical" evidence="6">
    <location>
        <begin position="376"/>
        <end position="395"/>
    </location>
</feature>
<keyword evidence="5 6" id="KW-0472">Membrane</keyword>
<dbReference type="InterPro" id="IPR020846">
    <property type="entry name" value="MFS_dom"/>
</dbReference>
<feature type="transmembrane region" description="Helical" evidence="6">
    <location>
        <begin position="104"/>
        <end position="126"/>
    </location>
</feature>
<dbReference type="PANTHER" id="PTHR24064">
    <property type="entry name" value="SOLUTE CARRIER FAMILY 22 MEMBER"/>
    <property type="match status" value="1"/>
</dbReference>
<reference evidence="8 9" key="1">
    <citation type="submission" date="2023-07" db="EMBL/GenBank/DDBJ databases">
        <title>Genomic Encyclopedia of Type Strains, Phase IV (KMG-IV): sequencing the most valuable type-strain genomes for metagenomic binning, comparative biology and taxonomic classification.</title>
        <authorList>
            <person name="Goeker M."/>
        </authorList>
    </citation>
    <scope>NUCLEOTIDE SEQUENCE [LARGE SCALE GENOMIC DNA]</scope>
    <source>
        <strain evidence="8 9">DSM 25924</strain>
    </source>
</reference>
<sequence>MSSVAVDTRERWTSTDSWLFWSFGLGMLLENYIFSLAPVATGWVKVPKVLDQLMLSWAPIWLIIGIIIFGPIADRFGRKSTFYLTMALYAVGGIILIFAHTYVWILIALALLLLASGGEMNTIMVASHEMMPRLHRSKTMMMELNFINLGAFLLGILAVISSAWNSSETFQKSTVGVALIIVLFVLFLARTRTPESIRWLMRQGRREQAEAEAIRYYGEEQGRIRLEPVQKRIEQPSDSMPKKRVSLGLRFYVTLTTAFAGSAGFGLMTYTLAPNFFPKLTSTIILIAGATGFFSGFFGLFGDRWSRKKLLLTGYLGTFIITVLIYFTLGAWSKSLALFIILLVILNVFVNIGYLTEDALKGEVWPTHRRGTYTAIVRFVSIGLYIPTIYISYAISLKGNMVMNIIIWAIGLTGALLWVARGIETGKGVSIEEASLE</sequence>
<evidence type="ECO:0000259" key="7">
    <source>
        <dbReference type="PROSITE" id="PS50850"/>
    </source>
</evidence>
<evidence type="ECO:0000256" key="4">
    <source>
        <dbReference type="ARBA" id="ARBA00022989"/>
    </source>
</evidence>
<protein>
    <submittedName>
        <fullName evidence="8">MFS family permease</fullName>
    </submittedName>
</protein>
<evidence type="ECO:0000256" key="3">
    <source>
        <dbReference type="ARBA" id="ARBA00022692"/>
    </source>
</evidence>
<feature type="transmembrane region" description="Helical" evidence="6">
    <location>
        <begin position="401"/>
        <end position="420"/>
    </location>
</feature>
<feature type="transmembrane region" description="Helical" evidence="6">
    <location>
        <begin position="335"/>
        <end position="355"/>
    </location>
</feature>
<comment type="caution">
    <text evidence="8">The sequence shown here is derived from an EMBL/GenBank/DDBJ whole genome shotgun (WGS) entry which is preliminary data.</text>
</comment>
<feature type="transmembrane region" description="Helical" evidence="6">
    <location>
        <begin position="146"/>
        <end position="164"/>
    </location>
</feature>
<evidence type="ECO:0000256" key="6">
    <source>
        <dbReference type="SAM" id="Phobius"/>
    </source>
</evidence>
<evidence type="ECO:0000313" key="9">
    <source>
        <dbReference type="Proteomes" id="UP001229209"/>
    </source>
</evidence>
<dbReference type="SUPFAM" id="SSF103473">
    <property type="entry name" value="MFS general substrate transporter"/>
    <property type="match status" value="1"/>
</dbReference>
<keyword evidence="2" id="KW-0813">Transport</keyword>
<name>A0ABT9LUS0_9BACL</name>
<feature type="transmembrane region" description="Helical" evidence="6">
    <location>
        <begin position="54"/>
        <end position="73"/>
    </location>
</feature>
<evidence type="ECO:0000256" key="1">
    <source>
        <dbReference type="ARBA" id="ARBA00004651"/>
    </source>
</evidence>
<feature type="transmembrane region" description="Helical" evidence="6">
    <location>
        <begin position="280"/>
        <end position="301"/>
    </location>
</feature>
<dbReference type="Pfam" id="PF07690">
    <property type="entry name" value="MFS_1"/>
    <property type="match status" value="1"/>
</dbReference>
<dbReference type="RefSeq" id="WP_306953576.1">
    <property type="nucleotide sequence ID" value="NZ_JAURUO010000004.1"/>
</dbReference>
<proteinExistence type="predicted"/>
<accession>A0ABT9LUS0</accession>
<keyword evidence="4 6" id="KW-1133">Transmembrane helix</keyword>
<feature type="transmembrane region" description="Helical" evidence="6">
    <location>
        <begin position="249"/>
        <end position="268"/>
    </location>
</feature>